<dbReference type="PANTHER" id="PTHR47245:SF2">
    <property type="entry name" value="PEPTIDYL-PROLYL CIS-TRANS ISOMERASE HP_0175-RELATED"/>
    <property type="match status" value="1"/>
</dbReference>
<gene>
    <name evidence="10" type="ORF">FHR98_003117</name>
</gene>
<comment type="caution">
    <text evidence="10">The sequence shown here is derived from an EMBL/GenBank/DDBJ whole genome shotgun (WGS) entry which is preliminary data.</text>
</comment>
<evidence type="ECO:0000259" key="9">
    <source>
        <dbReference type="PROSITE" id="PS50198"/>
    </source>
</evidence>
<dbReference type="RefSeq" id="WP_183417626.1">
    <property type="nucleotide sequence ID" value="NZ_JACHXA010000010.1"/>
</dbReference>
<dbReference type="InterPro" id="IPR050245">
    <property type="entry name" value="PrsA_foldase"/>
</dbReference>
<dbReference type="AlphaFoldDB" id="A0A839SVH7"/>
<dbReference type="PROSITE" id="PS50198">
    <property type="entry name" value="PPIC_PPIASE_2"/>
    <property type="match status" value="1"/>
</dbReference>
<dbReference type="EMBL" id="JACHXA010000010">
    <property type="protein sequence ID" value="MBB3066807.1"/>
    <property type="molecule type" value="Genomic_DNA"/>
</dbReference>
<feature type="domain" description="PpiC" evidence="9">
    <location>
        <begin position="124"/>
        <end position="226"/>
    </location>
</feature>
<dbReference type="SUPFAM" id="SSF54534">
    <property type="entry name" value="FKBP-like"/>
    <property type="match status" value="1"/>
</dbReference>
<evidence type="ECO:0000256" key="7">
    <source>
        <dbReference type="ARBA" id="ARBA00031484"/>
    </source>
</evidence>
<accession>A0A839SVH7</accession>
<comment type="catalytic activity">
    <reaction evidence="1">
        <text>[protein]-peptidylproline (omega=180) = [protein]-peptidylproline (omega=0)</text>
        <dbReference type="Rhea" id="RHEA:16237"/>
        <dbReference type="Rhea" id="RHEA-COMP:10747"/>
        <dbReference type="Rhea" id="RHEA-COMP:10748"/>
        <dbReference type="ChEBI" id="CHEBI:83833"/>
        <dbReference type="ChEBI" id="CHEBI:83834"/>
        <dbReference type="EC" id="5.2.1.8"/>
    </reaction>
</comment>
<evidence type="ECO:0000256" key="1">
    <source>
        <dbReference type="ARBA" id="ARBA00000971"/>
    </source>
</evidence>
<dbReference type="InterPro" id="IPR046357">
    <property type="entry name" value="PPIase_dom_sf"/>
</dbReference>
<dbReference type="PANTHER" id="PTHR47245">
    <property type="entry name" value="PEPTIDYLPROLYL ISOMERASE"/>
    <property type="match status" value="1"/>
</dbReference>
<dbReference type="Proteomes" id="UP000581135">
    <property type="component" value="Unassembled WGS sequence"/>
</dbReference>
<evidence type="ECO:0000256" key="5">
    <source>
        <dbReference type="ARBA" id="ARBA00023110"/>
    </source>
</evidence>
<evidence type="ECO:0000256" key="3">
    <source>
        <dbReference type="ARBA" id="ARBA00013194"/>
    </source>
</evidence>
<protein>
    <recommendedName>
        <fullName evidence="4">Parvulin-like PPIase</fullName>
        <ecNumber evidence="3">5.2.1.8</ecNumber>
    </recommendedName>
    <alternativeName>
        <fullName evidence="6">Peptidyl-prolyl cis-trans isomerase plp</fullName>
    </alternativeName>
    <alternativeName>
        <fullName evidence="7">Rotamase plp</fullName>
    </alternativeName>
</protein>
<dbReference type="InterPro" id="IPR023058">
    <property type="entry name" value="PPIase_PpiC_CS"/>
</dbReference>
<name>A0A839SVH7_9PROT</name>
<dbReference type="Pfam" id="PF00639">
    <property type="entry name" value="Rotamase"/>
    <property type="match status" value="1"/>
</dbReference>
<evidence type="ECO:0000313" key="10">
    <source>
        <dbReference type="EMBL" id="MBB3066807.1"/>
    </source>
</evidence>
<evidence type="ECO:0000256" key="2">
    <source>
        <dbReference type="ARBA" id="ARBA00007656"/>
    </source>
</evidence>
<evidence type="ECO:0000256" key="6">
    <source>
        <dbReference type="ARBA" id="ARBA00030642"/>
    </source>
</evidence>
<keyword evidence="5 8" id="KW-0697">Rotamase</keyword>
<dbReference type="GO" id="GO:0003755">
    <property type="term" value="F:peptidyl-prolyl cis-trans isomerase activity"/>
    <property type="evidence" value="ECO:0007669"/>
    <property type="project" value="UniProtKB-KW"/>
</dbReference>
<dbReference type="EC" id="5.2.1.8" evidence="3"/>
<dbReference type="PROSITE" id="PS01096">
    <property type="entry name" value="PPIC_PPIASE_1"/>
    <property type="match status" value="1"/>
</dbReference>
<keyword evidence="11" id="KW-1185">Reference proteome</keyword>
<comment type="similarity">
    <text evidence="2">Belongs to the PpiC/parvulin rotamase family.</text>
</comment>
<keyword evidence="8 10" id="KW-0413">Isomerase</keyword>
<evidence type="ECO:0000313" key="11">
    <source>
        <dbReference type="Proteomes" id="UP000581135"/>
    </source>
</evidence>
<dbReference type="Gene3D" id="3.10.50.40">
    <property type="match status" value="1"/>
</dbReference>
<sequence length="283" mass="31258">MSETSIKAPQPMTPEEQAMPAITVNGVVIDPAAIRREAANHPAPDAKLALEAAARALVVRELLIKEAQRLGVEASPERDEKGRIETTEDSQVTALLEQEISTPEIEESHLQRYFENNQAKFRSEDLYEASHILLPARPAEQDAYNAAVGQAEILIAELQARPERFADLAREFSACPSAATGGSLGQITKGQTVPEFETFLFNLEEGQLCPVPVRTNFGAHVVLLERKIPGRQMPFEMVREQIAEYLQIASWTQAVGQYISLLAAEAKIEGIDLQEGRNTRAFR</sequence>
<evidence type="ECO:0000256" key="8">
    <source>
        <dbReference type="PROSITE-ProRule" id="PRU00278"/>
    </source>
</evidence>
<organism evidence="10 11">
    <name type="scientific">Limibacillus halophilus</name>
    <dbReference type="NCBI Taxonomy" id="1579333"/>
    <lineage>
        <taxon>Bacteria</taxon>
        <taxon>Pseudomonadati</taxon>
        <taxon>Pseudomonadota</taxon>
        <taxon>Alphaproteobacteria</taxon>
        <taxon>Rhodospirillales</taxon>
        <taxon>Rhodovibrionaceae</taxon>
        <taxon>Limibacillus</taxon>
    </lineage>
</organism>
<dbReference type="InterPro" id="IPR027304">
    <property type="entry name" value="Trigger_fact/SurA_dom_sf"/>
</dbReference>
<reference evidence="10 11" key="1">
    <citation type="submission" date="2020-08" db="EMBL/GenBank/DDBJ databases">
        <title>Genomic Encyclopedia of Type Strains, Phase III (KMG-III): the genomes of soil and plant-associated and newly described type strains.</title>
        <authorList>
            <person name="Whitman W."/>
        </authorList>
    </citation>
    <scope>NUCLEOTIDE SEQUENCE [LARGE SCALE GENOMIC DNA]</scope>
    <source>
        <strain evidence="10 11">CECT 8803</strain>
    </source>
</reference>
<proteinExistence type="inferred from homology"/>
<dbReference type="InterPro" id="IPR000297">
    <property type="entry name" value="PPIase_PpiC"/>
</dbReference>
<evidence type="ECO:0000256" key="4">
    <source>
        <dbReference type="ARBA" id="ARBA00018370"/>
    </source>
</evidence>
<dbReference type="SUPFAM" id="SSF109998">
    <property type="entry name" value="Triger factor/SurA peptide-binding domain-like"/>
    <property type="match status" value="1"/>
</dbReference>